<keyword evidence="1" id="KW-0812">Transmembrane</keyword>
<reference evidence="3 4" key="1">
    <citation type="journal article" date="2019" name="Int. J. Syst. Evol. Microbiol.">
        <title>The Global Catalogue of Microorganisms (GCM) 10K type strain sequencing project: providing services to taxonomists for standard genome sequencing and annotation.</title>
        <authorList>
            <consortium name="The Broad Institute Genomics Platform"/>
            <consortium name="The Broad Institute Genome Sequencing Center for Infectious Disease"/>
            <person name="Wu L."/>
            <person name="Ma J."/>
        </authorList>
    </citation>
    <scope>NUCLEOTIDE SEQUENCE [LARGE SCALE GENOMIC DNA]</scope>
    <source>
        <strain evidence="3 4">DT92</strain>
    </source>
</reference>
<dbReference type="InterPro" id="IPR013783">
    <property type="entry name" value="Ig-like_fold"/>
</dbReference>
<accession>A0ABD5XQ88</accession>
<sequence length="607" mass="62015">MTLDGFAAADGGYEWDGETASPTIRYRLPANRTSASATLAHDAPSAVATTGSTAAQSERYLFVDPGPWALVTVPSQRVGWRFRPGAGDVGLVREAQVDGPGAVGTRIAFLGPHTVHERTAHGQTFRLIVPDAADGTAAAPDAILDSVAAASDTLRVGDRDESVLLVAAPADVPWAVRGLQTGDADAWVRADEPLDSPESPWLHEYVHTRQSFATTAGTKWVVEGSADYYAALLALRQGHVGFDAFAAHLARGERSPFADTVLADQSTWVPGAQYRKGALVAGELDRRVRLASDGGATLASVLTRLNAASEPVDAARFAALVAAAGDEATGDAARRFTRTEAVPEMWSPEAHAAAFGTPVARITVESGDALAVSGPFRNETVAAPATLAAGETVTVPVTVRNAGGAPGEYRVALAADGRTVASANGTLAAGATRTVRLSWTPETAGAYELTVRDGVYGVVVEPAAAPTVASLSTNRSTVAPGEWALVTAAVTAPGGVPAEGTVTVRVDGTVVATERVRVGPNRTATLRVPVRFDAAGESVVSAGDARATVSVVATAAAGTEGAPGTATDDGTAVTTPGFGPGVALAALATALTGTLAAARSRRRRSER</sequence>
<dbReference type="EMBL" id="JBHSZG010000001">
    <property type="protein sequence ID" value="MFC7135658.1"/>
    <property type="molecule type" value="Genomic_DNA"/>
</dbReference>
<gene>
    <name evidence="3" type="ORF">ACFQRB_01700</name>
</gene>
<comment type="caution">
    <text evidence="3">The sequence shown here is derived from an EMBL/GenBank/DDBJ whole genome shotgun (WGS) entry which is preliminary data.</text>
</comment>
<dbReference type="AlphaFoldDB" id="A0ABD5XQ88"/>
<evidence type="ECO:0000259" key="2">
    <source>
        <dbReference type="Pfam" id="PF07705"/>
    </source>
</evidence>
<evidence type="ECO:0000313" key="4">
    <source>
        <dbReference type="Proteomes" id="UP001596368"/>
    </source>
</evidence>
<evidence type="ECO:0000313" key="3">
    <source>
        <dbReference type="EMBL" id="MFC7135658.1"/>
    </source>
</evidence>
<dbReference type="Pfam" id="PF07705">
    <property type="entry name" value="CARDB"/>
    <property type="match status" value="1"/>
</dbReference>
<keyword evidence="4" id="KW-1185">Reference proteome</keyword>
<dbReference type="InterPro" id="IPR027268">
    <property type="entry name" value="Peptidase_M4/M1_CTD_sf"/>
</dbReference>
<organism evidence="3 4">
    <name type="scientific">Halobaculum litoreum</name>
    <dbReference type="NCBI Taxonomy" id="3031998"/>
    <lineage>
        <taxon>Archaea</taxon>
        <taxon>Methanobacteriati</taxon>
        <taxon>Methanobacteriota</taxon>
        <taxon>Stenosarchaea group</taxon>
        <taxon>Halobacteria</taxon>
        <taxon>Halobacteriales</taxon>
        <taxon>Haloferacaceae</taxon>
        <taxon>Halobaculum</taxon>
    </lineage>
</organism>
<proteinExistence type="predicted"/>
<dbReference type="Proteomes" id="UP001596368">
    <property type="component" value="Unassembled WGS sequence"/>
</dbReference>
<feature type="transmembrane region" description="Helical" evidence="1">
    <location>
        <begin position="578"/>
        <end position="598"/>
    </location>
</feature>
<keyword evidence="1" id="KW-1133">Transmembrane helix</keyword>
<dbReference type="Gene3D" id="1.10.390.10">
    <property type="entry name" value="Neutral Protease Domain 2"/>
    <property type="match status" value="1"/>
</dbReference>
<evidence type="ECO:0000256" key="1">
    <source>
        <dbReference type="SAM" id="Phobius"/>
    </source>
</evidence>
<keyword evidence="1" id="KW-0472">Membrane</keyword>
<feature type="domain" description="CARDB" evidence="2">
    <location>
        <begin position="382"/>
        <end position="453"/>
    </location>
</feature>
<dbReference type="InterPro" id="IPR011635">
    <property type="entry name" value="CARDB"/>
</dbReference>
<protein>
    <submittedName>
        <fullName evidence="3">CARDB domain-containing protein</fullName>
    </submittedName>
</protein>
<dbReference type="Gene3D" id="2.60.40.10">
    <property type="entry name" value="Immunoglobulins"/>
    <property type="match status" value="2"/>
</dbReference>
<name>A0ABD5XQ88_9EURY</name>